<accession>A0ABW3CNA2</accession>
<sequence>MGTYTPLARYESAAATARVREQLAGVRDVMWEKAVLDVGIARLAAKLDLRPAEAIGRLEEMARHGGMSLVEAARRVETPPPDDSPLPELPGWVQPMLETFHVTASYLTPITDSVGRLVDFRVAAMNSHGTTPDGRTPASVLGTRALLVSPAIGSSGLHDRYISSYETGVPFSRPPAEHVEIAGDHIFPVLMSVRTARVADGLLMSWLVHDDQDMLVSGWGRAQRLAGLGWGEWNLATGQVIWTPEMYEIFGREPYEEPVALEDVPGMVVPEDLATVADVVDSLL</sequence>
<proteinExistence type="predicted"/>
<keyword evidence="2" id="KW-1185">Reference proteome</keyword>
<evidence type="ECO:0000313" key="2">
    <source>
        <dbReference type="Proteomes" id="UP001597083"/>
    </source>
</evidence>
<dbReference type="EMBL" id="JBHTIR010003560">
    <property type="protein sequence ID" value="MFD0855405.1"/>
    <property type="molecule type" value="Genomic_DNA"/>
</dbReference>
<reference evidence="2" key="1">
    <citation type="journal article" date="2019" name="Int. J. Syst. Evol. Microbiol.">
        <title>The Global Catalogue of Microorganisms (GCM) 10K type strain sequencing project: providing services to taxonomists for standard genome sequencing and annotation.</title>
        <authorList>
            <consortium name="The Broad Institute Genomics Platform"/>
            <consortium name="The Broad Institute Genome Sequencing Center for Infectious Disease"/>
            <person name="Wu L."/>
            <person name="Ma J."/>
        </authorList>
    </citation>
    <scope>NUCLEOTIDE SEQUENCE [LARGE SCALE GENOMIC DNA]</scope>
    <source>
        <strain evidence="2">JCM 31696</strain>
    </source>
</reference>
<protein>
    <recommendedName>
        <fullName evidence="3">ANTAR domain-containing protein</fullName>
    </recommendedName>
</protein>
<comment type="caution">
    <text evidence="1">The sequence shown here is derived from an EMBL/GenBank/DDBJ whole genome shotgun (WGS) entry which is preliminary data.</text>
</comment>
<feature type="non-terminal residue" evidence="1">
    <location>
        <position position="284"/>
    </location>
</feature>
<dbReference type="Gene3D" id="3.30.450.20">
    <property type="entry name" value="PAS domain"/>
    <property type="match status" value="1"/>
</dbReference>
<name>A0ABW3CNA2_9ACTN</name>
<evidence type="ECO:0000313" key="1">
    <source>
        <dbReference type="EMBL" id="MFD0855405.1"/>
    </source>
</evidence>
<organism evidence="1 2">
    <name type="scientific">Actinomadura adrarensis</name>
    <dbReference type="NCBI Taxonomy" id="1819600"/>
    <lineage>
        <taxon>Bacteria</taxon>
        <taxon>Bacillati</taxon>
        <taxon>Actinomycetota</taxon>
        <taxon>Actinomycetes</taxon>
        <taxon>Streptosporangiales</taxon>
        <taxon>Thermomonosporaceae</taxon>
        <taxon>Actinomadura</taxon>
    </lineage>
</organism>
<dbReference type="Proteomes" id="UP001597083">
    <property type="component" value="Unassembled WGS sequence"/>
</dbReference>
<evidence type="ECO:0008006" key="3">
    <source>
        <dbReference type="Google" id="ProtNLM"/>
    </source>
</evidence>
<gene>
    <name evidence="1" type="ORF">ACFQ07_24400</name>
</gene>